<reference evidence="1" key="1">
    <citation type="submission" date="2020-12" db="EMBL/GenBank/DDBJ databases">
        <authorList>
            <person name="Hu Z."/>
        </authorList>
    </citation>
    <scope>NUCLEOTIDE SEQUENCE</scope>
</reference>
<protein>
    <recommendedName>
        <fullName evidence="2">Tail subunit</fullName>
    </recommendedName>
</protein>
<dbReference type="EMBL" id="MW423737">
    <property type="protein sequence ID" value="QQK88510.1"/>
    <property type="molecule type" value="Genomic_DNA"/>
</dbReference>
<organism evidence="1">
    <name type="scientific">Vibrio phage PH669</name>
    <dbReference type="NCBI Taxonomy" id="2800823"/>
    <lineage>
        <taxon>Viruses</taxon>
        <taxon>Duplodnaviria</taxon>
        <taxon>Heunggongvirae</taxon>
        <taxon>Uroviricota</taxon>
        <taxon>Caudoviricetes</taxon>
        <taxon>Queuovirinae</taxon>
    </lineage>
</organism>
<dbReference type="Pfam" id="PF18906">
    <property type="entry name" value="Phage_tube_2"/>
    <property type="match status" value="1"/>
</dbReference>
<sequence length="316" mass="33762">MADGSRHTLYMVEEGTTKDKHGVTPNTPAMATVRNTGVTLGLAKDSLQSEEIRGDRQIADFRLGANQVGGDINFEMSHLTFDGLILGALQAADWADTNPVNAKQKQAKAGTTRRSFTMMRHFADIADKPYFLFKGVEINSMNISFSANAMVTGTFSVLGKSQVLGATAPTGATYPAVTTSRAMDAFTGAIQEGGENIAVVTEASLTIENGLNPRFVVGSKDGIYPENGRSNVTGSITAYFENAALVEKFINETPSSLMLEAADTAGNKYQFLMPRIVYTGGQPDVAGEGSIVLTMPFQAILDPTEQTNIKVTRINA</sequence>
<proteinExistence type="predicted"/>
<evidence type="ECO:0000313" key="1">
    <source>
        <dbReference type="EMBL" id="QQK88510.1"/>
    </source>
</evidence>
<accession>A0A7T7CL58</accession>
<name>A0A7T7CL58_9CAUD</name>
<evidence type="ECO:0008006" key="2">
    <source>
        <dbReference type="Google" id="ProtNLM"/>
    </source>
</evidence>
<dbReference type="InterPro" id="IPR044000">
    <property type="entry name" value="Phage_tube_2"/>
</dbReference>